<evidence type="ECO:0000313" key="2">
    <source>
        <dbReference type="EMBL" id="CAB4158569.1"/>
    </source>
</evidence>
<accession>A0A6J5NH28</accession>
<protein>
    <submittedName>
        <fullName evidence="2">Uncharacterized protein</fullName>
    </submittedName>
</protein>
<sequence length="72" mass="8093">MRTPPPPSPTLPTTPTDHALQAQVAELTRQLSHANQRIDTLQYRLDRELAQSRYDVTRAMVVRILNETGGTP</sequence>
<gene>
    <name evidence="2" type="ORF">UFOVP706_17</name>
</gene>
<keyword evidence="1" id="KW-0175">Coiled coil</keyword>
<evidence type="ECO:0000256" key="1">
    <source>
        <dbReference type="SAM" id="Coils"/>
    </source>
</evidence>
<organism evidence="2">
    <name type="scientific">uncultured Caudovirales phage</name>
    <dbReference type="NCBI Taxonomy" id="2100421"/>
    <lineage>
        <taxon>Viruses</taxon>
        <taxon>Duplodnaviria</taxon>
        <taxon>Heunggongvirae</taxon>
        <taxon>Uroviricota</taxon>
        <taxon>Caudoviricetes</taxon>
        <taxon>Peduoviridae</taxon>
        <taxon>Maltschvirus</taxon>
        <taxon>Maltschvirus maltsch</taxon>
    </lineage>
</organism>
<proteinExistence type="predicted"/>
<name>A0A6J5NH28_9CAUD</name>
<dbReference type="EMBL" id="LR796682">
    <property type="protein sequence ID" value="CAB4158569.1"/>
    <property type="molecule type" value="Genomic_DNA"/>
</dbReference>
<reference evidence="2" key="1">
    <citation type="submission" date="2020-04" db="EMBL/GenBank/DDBJ databases">
        <authorList>
            <person name="Chiriac C."/>
            <person name="Salcher M."/>
            <person name="Ghai R."/>
            <person name="Kavagutti S V."/>
        </authorList>
    </citation>
    <scope>NUCLEOTIDE SEQUENCE</scope>
</reference>
<feature type="coiled-coil region" evidence="1">
    <location>
        <begin position="17"/>
        <end position="44"/>
    </location>
</feature>